<name>A0A1R4H3Q4_9GAMM</name>
<dbReference type="Proteomes" id="UP000195442">
    <property type="component" value="Unassembled WGS sequence"/>
</dbReference>
<dbReference type="EMBL" id="FUKJ01000077">
    <property type="protein sequence ID" value="SJM90479.1"/>
    <property type="molecule type" value="Genomic_DNA"/>
</dbReference>
<gene>
    <name evidence="1" type="ORF">CRENPOLYSF2_1680013</name>
</gene>
<evidence type="ECO:0000313" key="2">
    <source>
        <dbReference type="Proteomes" id="UP000195442"/>
    </source>
</evidence>
<accession>A0A1R4H3Q4</accession>
<protein>
    <submittedName>
        <fullName evidence="1">Uncharacterized protein</fullName>
    </submittedName>
</protein>
<evidence type="ECO:0000313" key="1">
    <source>
        <dbReference type="EMBL" id="SJM90479.1"/>
    </source>
</evidence>
<dbReference type="AlphaFoldDB" id="A0A1R4H3Q4"/>
<organism evidence="1 2">
    <name type="scientific">Crenothrix polyspora</name>
    <dbReference type="NCBI Taxonomy" id="360316"/>
    <lineage>
        <taxon>Bacteria</taxon>
        <taxon>Pseudomonadati</taxon>
        <taxon>Pseudomonadota</taxon>
        <taxon>Gammaproteobacteria</taxon>
        <taxon>Methylococcales</taxon>
        <taxon>Crenotrichaceae</taxon>
        <taxon>Crenothrix</taxon>
    </lineage>
</organism>
<keyword evidence="2" id="KW-1185">Reference proteome</keyword>
<reference evidence="2" key="1">
    <citation type="submission" date="2017-02" db="EMBL/GenBank/DDBJ databases">
        <authorList>
            <person name="Daims H."/>
        </authorList>
    </citation>
    <scope>NUCLEOTIDE SEQUENCE [LARGE SCALE GENOMIC DNA]</scope>
</reference>
<sequence>MSRLKSVAKKDKLNLGTWHLIKQELLVESTYRVLKFRT</sequence>
<proteinExistence type="predicted"/>